<evidence type="ECO:0000313" key="2">
    <source>
        <dbReference type="Proteomes" id="UP001151287"/>
    </source>
</evidence>
<dbReference type="Proteomes" id="UP001151287">
    <property type="component" value="Unassembled WGS sequence"/>
</dbReference>
<dbReference type="OrthoDB" id="610577at2759"/>
<proteinExistence type="predicted"/>
<keyword evidence="2" id="KW-1185">Reference proteome</keyword>
<organism evidence="1 2">
    <name type="scientific">Rhynchospora breviuscula</name>
    <dbReference type="NCBI Taxonomy" id="2022672"/>
    <lineage>
        <taxon>Eukaryota</taxon>
        <taxon>Viridiplantae</taxon>
        <taxon>Streptophyta</taxon>
        <taxon>Embryophyta</taxon>
        <taxon>Tracheophyta</taxon>
        <taxon>Spermatophyta</taxon>
        <taxon>Magnoliopsida</taxon>
        <taxon>Liliopsida</taxon>
        <taxon>Poales</taxon>
        <taxon>Cyperaceae</taxon>
        <taxon>Cyperoideae</taxon>
        <taxon>Rhynchosporeae</taxon>
        <taxon>Rhynchospora</taxon>
    </lineage>
</organism>
<name>A0A9Q0HTK4_9POAL</name>
<dbReference type="PANTHER" id="PTHR33320">
    <property type="entry name" value="METHIONYL-TRNA SYNTHETASE"/>
    <property type="match status" value="1"/>
</dbReference>
<reference evidence="1" key="1">
    <citation type="journal article" date="2022" name="Cell">
        <title>Repeat-based holocentromeres influence genome architecture and karyotype evolution.</title>
        <authorList>
            <person name="Hofstatter P.G."/>
            <person name="Thangavel G."/>
            <person name="Lux T."/>
            <person name="Neumann P."/>
            <person name="Vondrak T."/>
            <person name="Novak P."/>
            <person name="Zhang M."/>
            <person name="Costa L."/>
            <person name="Castellani M."/>
            <person name="Scott A."/>
            <person name="Toegelov H."/>
            <person name="Fuchs J."/>
            <person name="Mata-Sucre Y."/>
            <person name="Dias Y."/>
            <person name="Vanzela A.L.L."/>
            <person name="Huettel B."/>
            <person name="Almeida C.C.S."/>
            <person name="Simkova H."/>
            <person name="Souza G."/>
            <person name="Pedrosa-Harand A."/>
            <person name="Macas J."/>
            <person name="Mayer K.F.X."/>
            <person name="Houben A."/>
            <person name="Marques A."/>
        </authorList>
    </citation>
    <scope>NUCLEOTIDE SEQUENCE</scope>
    <source>
        <strain evidence="1">RhyBre1mFocal</strain>
    </source>
</reference>
<dbReference type="PANTHER" id="PTHR33320:SF30">
    <property type="entry name" value="OS04G0606200 PROTEIN"/>
    <property type="match status" value="1"/>
</dbReference>
<protein>
    <submittedName>
        <fullName evidence="1">Uncharacterized protein</fullName>
    </submittedName>
</protein>
<dbReference type="AlphaFoldDB" id="A0A9Q0HTK4"/>
<sequence length="137" mass="14671">MRLSTSTALTLGPVIRTLGNNVTCTGYSGPGACTVGGGHLVLLGPVRASVRATIPKLPRHGDSRERERRKMSLVLICGEKEKVLGTQKAPGSCPFCGGTVVVTDIETARHFFCLPICVKNKRSFACETCNKRLVPFV</sequence>
<comment type="caution">
    <text evidence="1">The sequence shown here is derived from an EMBL/GenBank/DDBJ whole genome shotgun (WGS) entry which is preliminary data.</text>
</comment>
<accession>A0A9Q0HTK4</accession>
<dbReference type="EMBL" id="JAMQYH010000002">
    <property type="protein sequence ID" value="KAJ1698009.1"/>
    <property type="molecule type" value="Genomic_DNA"/>
</dbReference>
<gene>
    <name evidence="1" type="ORF">LUZ63_006521</name>
</gene>
<evidence type="ECO:0000313" key="1">
    <source>
        <dbReference type="EMBL" id="KAJ1698009.1"/>
    </source>
</evidence>